<dbReference type="EMBL" id="CADCXU010033645">
    <property type="protein sequence ID" value="CAB0019001.1"/>
    <property type="molecule type" value="Genomic_DNA"/>
</dbReference>
<gene>
    <name evidence="1" type="ORF">NTEN_LOCUS22713</name>
</gene>
<keyword evidence="2" id="KW-1185">Reference proteome</keyword>
<name>A0A6H5HLJ4_9HEMI</name>
<proteinExistence type="predicted"/>
<sequence length="65" mass="7323">MQQSKCSTQLRNVLLRESRPGALGYLPSGPPKSRVWSRWTKPKAEGTRALNKIPRKSFQGLGEGW</sequence>
<protein>
    <submittedName>
        <fullName evidence="1">Uncharacterized protein</fullName>
    </submittedName>
</protein>
<reference evidence="1 2" key="1">
    <citation type="submission" date="2020-02" db="EMBL/GenBank/DDBJ databases">
        <authorList>
            <person name="Ferguson B K."/>
        </authorList>
    </citation>
    <scope>NUCLEOTIDE SEQUENCE [LARGE SCALE GENOMIC DNA]</scope>
</reference>
<dbReference type="Proteomes" id="UP000479000">
    <property type="component" value="Unassembled WGS sequence"/>
</dbReference>
<dbReference type="AlphaFoldDB" id="A0A6H5HLJ4"/>
<evidence type="ECO:0000313" key="1">
    <source>
        <dbReference type="EMBL" id="CAB0019001.1"/>
    </source>
</evidence>
<evidence type="ECO:0000313" key="2">
    <source>
        <dbReference type="Proteomes" id="UP000479000"/>
    </source>
</evidence>
<organism evidence="1 2">
    <name type="scientific">Nesidiocoris tenuis</name>
    <dbReference type="NCBI Taxonomy" id="355587"/>
    <lineage>
        <taxon>Eukaryota</taxon>
        <taxon>Metazoa</taxon>
        <taxon>Ecdysozoa</taxon>
        <taxon>Arthropoda</taxon>
        <taxon>Hexapoda</taxon>
        <taxon>Insecta</taxon>
        <taxon>Pterygota</taxon>
        <taxon>Neoptera</taxon>
        <taxon>Paraneoptera</taxon>
        <taxon>Hemiptera</taxon>
        <taxon>Heteroptera</taxon>
        <taxon>Panheteroptera</taxon>
        <taxon>Cimicomorpha</taxon>
        <taxon>Miridae</taxon>
        <taxon>Dicyphina</taxon>
        <taxon>Nesidiocoris</taxon>
    </lineage>
</organism>
<feature type="non-terminal residue" evidence="1">
    <location>
        <position position="65"/>
    </location>
</feature>
<accession>A0A6H5HLJ4</accession>